<dbReference type="SUPFAM" id="SSF161111">
    <property type="entry name" value="Cation efflux protein transmembrane domain-like"/>
    <property type="match status" value="1"/>
</dbReference>
<keyword evidence="10" id="KW-1185">Reference proteome</keyword>
<feature type="transmembrane region" description="Helical" evidence="7">
    <location>
        <begin position="40"/>
        <end position="59"/>
    </location>
</feature>
<name>A0A177BAY0_9BILA</name>
<keyword evidence="3 7" id="KW-0812">Transmembrane</keyword>
<dbReference type="GO" id="GO:0016020">
    <property type="term" value="C:membrane"/>
    <property type="evidence" value="ECO:0007669"/>
    <property type="project" value="UniProtKB-SubCell"/>
</dbReference>
<dbReference type="InterPro" id="IPR027469">
    <property type="entry name" value="Cation_efflux_TMD_sf"/>
</dbReference>
<dbReference type="NCBIfam" id="TIGR01297">
    <property type="entry name" value="CDF"/>
    <property type="match status" value="1"/>
</dbReference>
<keyword evidence="5 7" id="KW-1133">Transmembrane helix</keyword>
<organism evidence="9 10">
    <name type="scientific">Intoshia linei</name>
    <dbReference type="NCBI Taxonomy" id="1819745"/>
    <lineage>
        <taxon>Eukaryota</taxon>
        <taxon>Metazoa</taxon>
        <taxon>Spiralia</taxon>
        <taxon>Lophotrochozoa</taxon>
        <taxon>Mesozoa</taxon>
        <taxon>Orthonectida</taxon>
        <taxon>Rhopaluridae</taxon>
        <taxon>Intoshia</taxon>
    </lineage>
</organism>
<keyword evidence="4" id="KW-0862">Zinc</keyword>
<evidence type="ECO:0000256" key="5">
    <source>
        <dbReference type="ARBA" id="ARBA00022989"/>
    </source>
</evidence>
<gene>
    <name evidence="9" type="ORF">A3Q56_01670</name>
</gene>
<evidence type="ECO:0000256" key="4">
    <source>
        <dbReference type="ARBA" id="ARBA00022833"/>
    </source>
</evidence>
<dbReference type="Pfam" id="PF01545">
    <property type="entry name" value="Cation_efflux"/>
    <property type="match status" value="1"/>
</dbReference>
<comment type="caution">
    <text evidence="9">The sequence shown here is derived from an EMBL/GenBank/DDBJ whole genome shotgun (WGS) entry which is preliminary data.</text>
</comment>
<evidence type="ECO:0000313" key="9">
    <source>
        <dbReference type="EMBL" id="OAF70594.1"/>
    </source>
</evidence>
<evidence type="ECO:0000256" key="1">
    <source>
        <dbReference type="ARBA" id="ARBA00004141"/>
    </source>
</evidence>
<comment type="subcellular location">
    <subcellularLocation>
        <location evidence="1">Membrane</location>
        <topology evidence="1">Multi-pass membrane protein</topology>
    </subcellularLocation>
</comment>
<evidence type="ECO:0000256" key="6">
    <source>
        <dbReference type="ARBA" id="ARBA00023136"/>
    </source>
</evidence>
<keyword evidence="6 7" id="KW-0472">Membrane</keyword>
<sequence length="352" mass="40952">MFCTRSTWGFILMIFLSLAYFVVELVFGHYSNTISLISDAYHMFGDVFGFGIGLFALVFSKEKSIKYSYGRSRSIILGGLTNAVFMITLCWTIMIEIFIKIFSIYKILNYNGEDNSEMERVYFIQKKDFPSILWIAILGLIINIIGFFVINHNDYWDKLPNPTKYVNSTNDAILNIKESKPHETKKNFCKKYTNFIKNYRVNPNLNIRGVLLHIIGDIMGSIMVIVNATIMLKLEYDWVQYFDPICSSIIVIILMIGTVPIIGKTCRILMQKTPDRYNLNNLKSELKNEVPQIMTIESVHIWSLDGQNNVSTISIILYKNYTFRDTMQYKQNIRKFFSTRNVDNINVQINYI</sequence>
<reference evidence="9 10" key="1">
    <citation type="submission" date="2016-04" db="EMBL/GenBank/DDBJ databases">
        <title>The genome of Intoshia linei affirms orthonectids as highly simplified spiralians.</title>
        <authorList>
            <person name="Mikhailov K.V."/>
            <person name="Slusarev G.S."/>
            <person name="Nikitin M.A."/>
            <person name="Logacheva M.D."/>
            <person name="Penin A."/>
            <person name="Aleoshin V."/>
            <person name="Panchin Y.V."/>
        </authorList>
    </citation>
    <scope>NUCLEOTIDE SEQUENCE [LARGE SCALE GENOMIC DNA]</scope>
    <source>
        <strain evidence="9">Intl2013</strain>
        <tissue evidence="9">Whole animal</tissue>
    </source>
</reference>
<feature type="transmembrane region" description="Helical" evidence="7">
    <location>
        <begin position="210"/>
        <end position="232"/>
    </location>
</feature>
<dbReference type="Proteomes" id="UP000078046">
    <property type="component" value="Unassembled WGS sequence"/>
</dbReference>
<feature type="domain" description="Cation efflux protein transmembrane" evidence="8">
    <location>
        <begin position="11"/>
        <end position="270"/>
    </location>
</feature>
<dbReference type="InterPro" id="IPR002524">
    <property type="entry name" value="Cation_efflux"/>
</dbReference>
<dbReference type="InterPro" id="IPR058533">
    <property type="entry name" value="Cation_efflux_TM"/>
</dbReference>
<feature type="transmembrane region" description="Helical" evidence="7">
    <location>
        <begin position="80"/>
        <end position="105"/>
    </location>
</feature>
<evidence type="ECO:0000256" key="2">
    <source>
        <dbReference type="ARBA" id="ARBA00008873"/>
    </source>
</evidence>
<comment type="similarity">
    <text evidence="2">Belongs to the cation diffusion facilitator (CDF) transporter (TC 2.A.4) family. SLC30A subfamily.</text>
</comment>
<proteinExistence type="inferred from homology"/>
<evidence type="ECO:0000259" key="8">
    <source>
        <dbReference type="Pfam" id="PF01545"/>
    </source>
</evidence>
<accession>A0A177BAY0</accession>
<dbReference type="OrthoDB" id="9944568at2759"/>
<dbReference type="AlphaFoldDB" id="A0A177BAY0"/>
<evidence type="ECO:0000256" key="3">
    <source>
        <dbReference type="ARBA" id="ARBA00022692"/>
    </source>
</evidence>
<dbReference type="GO" id="GO:0006882">
    <property type="term" value="P:intracellular zinc ion homeostasis"/>
    <property type="evidence" value="ECO:0007669"/>
    <property type="project" value="TreeGrafter"/>
</dbReference>
<dbReference type="PANTHER" id="PTHR45820:SF4">
    <property type="entry name" value="ZINC TRANSPORTER 63C, ISOFORM F"/>
    <property type="match status" value="1"/>
</dbReference>
<protein>
    <recommendedName>
        <fullName evidence="8">Cation efflux protein transmembrane domain-containing protein</fullName>
    </recommendedName>
</protein>
<dbReference type="GO" id="GO:0005385">
    <property type="term" value="F:zinc ion transmembrane transporter activity"/>
    <property type="evidence" value="ECO:0007669"/>
    <property type="project" value="TreeGrafter"/>
</dbReference>
<dbReference type="Gene3D" id="1.20.1510.10">
    <property type="entry name" value="Cation efflux protein transmembrane domain"/>
    <property type="match status" value="1"/>
</dbReference>
<feature type="transmembrane region" description="Helical" evidence="7">
    <location>
        <begin position="238"/>
        <end position="262"/>
    </location>
</feature>
<evidence type="ECO:0000313" key="10">
    <source>
        <dbReference type="Proteomes" id="UP000078046"/>
    </source>
</evidence>
<dbReference type="PANTHER" id="PTHR45820">
    <property type="entry name" value="FI23527P1"/>
    <property type="match status" value="1"/>
</dbReference>
<feature type="transmembrane region" description="Helical" evidence="7">
    <location>
        <begin position="7"/>
        <end position="28"/>
    </location>
</feature>
<dbReference type="EMBL" id="LWCA01000130">
    <property type="protein sequence ID" value="OAF70594.1"/>
    <property type="molecule type" value="Genomic_DNA"/>
</dbReference>
<evidence type="ECO:0000256" key="7">
    <source>
        <dbReference type="SAM" id="Phobius"/>
    </source>
</evidence>
<feature type="transmembrane region" description="Helical" evidence="7">
    <location>
        <begin position="132"/>
        <end position="150"/>
    </location>
</feature>